<dbReference type="SUPFAM" id="SSF54001">
    <property type="entry name" value="Cysteine proteinases"/>
    <property type="match status" value="1"/>
</dbReference>
<evidence type="ECO:0000256" key="8">
    <source>
        <dbReference type="ARBA" id="ARBA00066501"/>
    </source>
</evidence>
<comment type="catalytic activity">
    <reaction evidence="6">
        <text>Hydrolysis of proteins, acting as an aminopeptidase (notably, cleaving Arg-|-Xaa bonds) as well as an endopeptidase.</text>
        <dbReference type="EC" id="3.4.22.16"/>
    </reaction>
</comment>
<dbReference type="AlphaFoldDB" id="A0A816I2T6"/>
<dbReference type="GO" id="GO:0004197">
    <property type="term" value="F:cysteine-type endopeptidase activity"/>
    <property type="evidence" value="ECO:0007669"/>
    <property type="project" value="UniProtKB-EC"/>
</dbReference>
<protein>
    <recommendedName>
        <fullName evidence="8">cathepsin H</fullName>
        <ecNumber evidence="8">3.4.22.16</ecNumber>
    </recommendedName>
</protein>
<dbReference type="Pfam" id="PF08246">
    <property type="entry name" value="Inhibitor_I29"/>
    <property type="match status" value="1"/>
</dbReference>
<dbReference type="Gene3D" id="3.90.70.10">
    <property type="entry name" value="Cysteine proteinases"/>
    <property type="match status" value="1"/>
</dbReference>
<gene>
    <name evidence="12" type="ORF">DARMORV10_C03P12980.1</name>
    <name evidence="13" type="ORF">HID58_051109</name>
</gene>
<dbReference type="InterPro" id="IPR038765">
    <property type="entry name" value="Papain-like_cys_pep_sf"/>
</dbReference>
<evidence type="ECO:0000256" key="5">
    <source>
        <dbReference type="ARBA" id="ARBA00023157"/>
    </source>
</evidence>
<dbReference type="EMBL" id="JAGKQM010000013">
    <property type="protein sequence ID" value="KAH0888680.1"/>
    <property type="molecule type" value="Genomic_DNA"/>
</dbReference>
<dbReference type="PRINTS" id="PR00705">
    <property type="entry name" value="PAPAIN"/>
</dbReference>
<sequence>MSVRAITSLVVLVILTSASLAVDIGSDDSPRIRMVPDRLREIEESFVQILGKSHHVLSFARFTHQYGKMYQHAEEIKHRFSVFKENLDLIRSTNKKGLSYKLGVNKFADLTKQEFQRNKIDAASFATLKGSHNLTERALLETATPSVKDWREDGIVSSVRDQEQCEAGWAISSVGAVEAAHRKKYGIRISLSEQQLLDCSTNNNGCDGGFAAKAFQYIKERGLILRAVYPYESTQRICRHQLALPRVLIRSYRIGVDENELKQWVGSIGPVTIGFHVKTSFAFYESGVYTSSECGSTTEDLNHFMLVVGYGIEDGIPYWLVQNSWGTDWGEKGYIKVEMWKNMCGKSFIMEFKLYNRIYCRR</sequence>
<dbReference type="Pfam" id="PF00112">
    <property type="entry name" value="Peptidase_C1"/>
    <property type="match status" value="1"/>
</dbReference>
<dbReference type="GO" id="GO:0050547">
    <property type="term" value="F:feruloyl-CoA hydratase/lyase activity"/>
    <property type="evidence" value="ECO:0007669"/>
    <property type="project" value="UniProtKB-ARBA"/>
</dbReference>
<evidence type="ECO:0000256" key="9">
    <source>
        <dbReference type="SAM" id="SignalP"/>
    </source>
</evidence>
<keyword evidence="14" id="KW-1185">Reference proteome</keyword>
<dbReference type="CDD" id="cd02248">
    <property type="entry name" value="Peptidase_C1A"/>
    <property type="match status" value="1"/>
</dbReference>
<keyword evidence="9" id="KW-0732">Signal</keyword>
<evidence type="ECO:0000256" key="4">
    <source>
        <dbReference type="ARBA" id="ARBA00022807"/>
    </source>
</evidence>
<dbReference type="Proteomes" id="UP001295469">
    <property type="component" value="Chromosome C03"/>
</dbReference>
<dbReference type="Gramene" id="CDX71045">
    <property type="protein sequence ID" value="CDX71045"/>
    <property type="gene ID" value="GSBRNA2T00140989001"/>
</dbReference>
<keyword evidence="3" id="KW-0378">Hydrolase</keyword>
<feature type="domain" description="Peptidase C1A papain C-terminal" evidence="10">
    <location>
        <begin position="144"/>
        <end position="354"/>
    </location>
</feature>
<keyword evidence="5" id="KW-1015">Disulfide bond</keyword>
<evidence type="ECO:0000256" key="3">
    <source>
        <dbReference type="ARBA" id="ARBA00022801"/>
    </source>
</evidence>
<evidence type="ECO:0000259" key="11">
    <source>
        <dbReference type="SMART" id="SM00848"/>
    </source>
</evidence>
<dbReference type="SMART" id="SM00848">
    <property type="entry name" value="Inhibitor_I29"/>
    <property type="match status" value="1"/>
</dbReference>
<evidence type="ECO:0000259" key="10">
    <source>
        <dbReference type="SMART" id="SM00645"/>
    </source>
</evidence>
<dbReference type="InterPro" id="IPR025661">
    <property type="entry name" value="Pept_asp_AS"/>
</dbReference>
<evidence type="ECO:0000313" key="14">
    <source>
        <dbReference type="Proteomes" id="UP000824890"/>
    </source>
</evidence>
<dbReference type="KEGG" id="bna:106386886"/>
<evidence type="ECO:0000256" key="2">
    <source>
        <dbReference type="ARBA" id="ARBA00022670"/>
    </source>
</evidence>
<reference evidence="13 14" key="2">
    <citation type="submission" date="2021-05" db="EMBL/GenBank/DDBJ databases">
        <title>Genome Assembly of Synthetic Allotetraploid Brassica napus Reveals Homoeologous Exchanges between Subgenomes.</title>
        <authorList>
            <person name="Davis J.T."/>
        </authorList>
    </citation>
    <scope>NUCLEOTIDE SEQUENCE [LARGE SCALE GENOMIC DNA]</scope>
    <source>
        <strain evidence="14">cv. Da-Ae</strain>
        <tissue evidence="13">Seedling</tissue>
    </source>
</reference>
<dbReference type="InterPro" id="IPR013201">
    <property type="entry name" value="Prot_inhib_I29"/>
</dbReference>
<feature type="chain" id="PRO_5032321216" description="cathepsin H" evidence="9">
    <location>
        <begin position="22"/>
        <end position="362"/>
    </location>
</feature>
<dbReference type="EC" id="3.4.22.16" evidence="8"/>
<proteinExistence type="inferred from homology"/>
<dbReference type="PROSITE" id="PS00640">
    <property type="entry name" value="THIOL_PROTEASE_ASN"/>
    <property type="match status" value="1"/>
</dbReference>
<evidence type="ECO:0000313" key="12">
    <source>
        <dbReference type="EMBL" id="CAF1698323.1"/>
    </source>
</evidence>
<evidence type="ECO:0000256" key="6">
    <source>
        <dbReference type="ARBA" id="ARBA00036517"/>
    </source>
</evidence>
<organism evidence="12">
    <name type="scientific">Brassica napus</name>
    <name type="common">Rape</name>
    <dbReference type="NCBI Taxonomy" id="3708"/>
    <lineage>
        <taxon>Eukaryota</taxon>
        <taxon>Viridiplantae</taxon>
        <taxon>Streptophyta</taxon>
        <taxon>Embryophyta</taxon>
        <taxon>Tracheophyta</taxon>
        <taxon>Spermatophyta</taxon>
        <taxon>Magnoliopsida</taxon>
        <taxon>eudicotyledons</taxon>
        <taxon>Gunneridae</taxon>
        <taxon>Pentapetalae</taxon>
        <taxon>rosids</taxon>
        <taxon>malvids</taxon>
        <taxon>Brassicales</taxon>
        <taxon>Brassicaceae</taxon>
        <taxon>Brassiceae</taxon>
        <taxon>Brassica</taxon>
    </lineage>
</organism>
<dbReference type="GO" id="GO:0006508">
    <property type="term" value="P:proteolysis"/>
    <property type="evidence" value="ECO:0007669"/>
    <property type="project" value="UniProtKB-KW"/>
</dbReference>
<evidence type="ECO:0000313" key="13">
    <source>
        <dbReference type="EMBL" id="KAH0888680.1"/>
    </source>
</evidence>
<reference evidence="12" key="1">
    <citation type="submission" date="2021-01" db="EMBL/GenBank/DDBJ databases">
        <authorList>
            <consortium name="Genoscope - CEA"/>
            <person name="William W."/>
        </authorList>
    </citation>
    <scope>NUCLEOTIDE SEQUENCE</scope>
</reference>
<dbReference type="OrthoDB" id="5875790at2759"/>
<dbReference type="GO" id="GO:0009699">
    <property type="term" value="P:phenylpropanoid biosynthetic process"/>
    <property type="evidence" value="ECO:0007669"/>
    <property type="project" value="UniProtKB-ARBA"/>
</dbReference>
<dbReference type="InterPro" id="IPR000668">
    <property type="entry name" value="Peptidase_C1A_C"/>
</dbReference>
<comment type="similarity">
    <text evidence="1">Belongs to the peptidase C1 family.</text>
</comment>
<evidence type="ECO:0000256" key="7">
    <source>
        <dbReference type="ARBA" id="ARBA00058653"/>
    </source>
</evidence>
<dbReference type="FunFam" id="3.90.70.10:FF:000039">
    <property type="entry name" value="Cysteine proteinase 2, putative"/>
    <property type="match status" value="1"/>
</dbReference>
<keyword evidence="2" id="KW-0645">Protease</keyword>
<dbReference type="InterPro" id="IPR013128">
    <property type="entry name" value="Peptidase_C1A"/>
</dbReference>
<comment type="function">
    <text evidence="7">May play a role in proteolysis leading to mobilization of nitrogen during senescence and starvation.</text>
</comment>
<dbReference type="InterPro" id="IPR039417">
    <property type="entry name" value="Peptidase_C1A_papain-like"/>
</dbReference>
<keyword evidence="4" id="KW-0788">Thiol protease</keyword>
<accession>A0A816I2T6</accession>
<dbReference type="PANTHER" id="PTHR12411">
    <property type="entry name" value="CYSTEINE PROTEASE FAMILY C1-RELATED"/>
    <property type="match status" value="1"/>
</dbReference>
<name>A0A816I2T6_BRANA</name>
<dbReference type="EMBL" id="HG994367">
    <property type="protein sequence ID" value="CAF1698323.1"/>
    <property type="molecule type" value="Genomic_DNA"/>
</dbReference>
<evidence type="ECO:0000256" key="1">
    <source>
        <dbReference type="ARBA" id="ARBA00008455"/>
    </source>
</evidence>
<dbReference type="SMART" id="SM00645">
    <property type="entry name" value="Pept_C1"/>
    <property type="match status" value="1"/>
</dbReference>
<dbReference type="Proteomes" id="UP000824890">
    <property type="component" value="Unassembled WGS sequence"/>
</dbReference>
<feature type="domain" description="Cathepsin propeptide inhibitor" evidence="11">
    <location>
        <begin position="59"/>
        <end position="115"/>
    </location>
</feature>
<feature type="signal peptide" evidence="9">
    <location>
        <begin position="1"/>
        <end position="21"/>
    </location>
</feature>